<evidence type="ECO:0000313" key="5">
    <source>
        <dbReference type="Proteomes" id="UP000298656"/>
    </source>
</evidence>
<evidence type="ECO:0000313" key="4">
    <source>
        <dbReference type="EMBL" id="QCP47864.1"/>
    </source>
</evidence>
<evidence type="ECO:0000256" key="1">
    <source>
        <dbReference type="ARBA" id="ARBA00023172"/>
    </source>
</evidence>
<dbReference type="EMBL" id="CP040077">
    <property type="protein sequence ID" value="QCP47864.1"/>
    <property type="molecule type" value="Genomic_DNA"/>
</dbReference>
<dbReference type="Gene3D" id="1.10.443.10">
    <property type="entry name" value="Intergrase catalytic core"/>
    <property type="match status" value="1"/>
</dbReference>
<evidence type="ECO:0000259" key="3">
    <source>
        <dbReference type="Pfam" id="PF12834"/>
    </source>
</evidence>
<dbReference type="RefSeq" id="WP_137330706.1">
    <property type="nucleotide sequence ID" value="NZ_CP040077.1"/>
</dbReference>
<dbReference type="GO" id="GO:0015074">
    <property type="term" value="P:DNA integration"/>
    <property type="evidence" value="ECO:0007669"/>
    <property type="project" value="InterPro"/>
</dbReference>
<evidence type="ECO:0000256" key="2">
    <source>
        <dbReference type="SAM" id="MobiDB-lite"/>
    </source>
</evidence>
<dbReference type="OrthoDB" id="5394387at2"/>
<accession>A0A4P8IM44</accession>
<reference evidence="4 5" key="1">
    <citation type="submission" date="2019-05" db="EMBL/GenBank/DDBJ databases">
        <title>Burkholderia sp. DHOD12, isolated from subtropical forest soil.</title>
        <authorList>
            <person name="Gao Z.-H."/>
            <person name="Qiu L.-H."/>
        </authorList>
    </citation>
    <scope>NUCLEOTIDE SEQUENCE [LARGE SCALE GENOMIC DNA]</scope>
    <source>
        <strain evidence="4 5">DHOD12</strain>
    </source>
</reference>
<dbReference type="InterPro" id="IPR013762">
    <property type="entry name" value="Integrase-like_cat_sf"/>
</dbReference>
<dbReference type="SUPFAM" id="SSF56349">
    <property type="entry name" value="DNA breaking-rejoining enzymes"/>
    <property type="match status" value="1"/>
</dbReference>
<dbReference type="AlphaFoldDB" id="A0A4P8IM44"/>
<feature type="domain" description="Putative integrase N-terminal" evidence="3">
    <location>
        <begin position="52"/>
        <end position="118"/>
    </location>
</feature>
<dbReference type="InterPro" id="IPR024457">
    <property type="entry name" value="Putative_integrase_N"/>
</dbReference>
<organism evidence="4 5">
    <name type="scientific">Trinickia violacea</name>
    <dbReference type="NCBI Taxonomy" id="2571746"/>
    <lineage>
        <taxon>Bacteria</taxon>
        <taxon>Pseudomonadati</taxon>
        <taxon>Pseudomonadota</taxon>
        <taxon>Betaproteobacteria</taxon>
        <taxon>Burkholderiales</taxon>
        <taxon>Burkholderiaceae</taxon>
        <taxon>Trinickia</taxon>
    </lineage>
</organism>
<sequence>MAKYEREIDDRKAGASKYGGDKVASEAKGWRDRVQEIITANVHKRVNGRVASNRTMEHNATVIFSAMNTLHRLGYPVKNPYNLGDKHVRTLVQHWYEEDKAASTMRNELSVLRKFFGWLDKPNVVKSLEEYLPGASPGRLTVSSSAKVTKSWSANGINVEEKLQQAFEIDDRFGMMIGAQLAFGLRRKEVICVRPWVSDQRDLGKDVFILFTRDGTKGGKQRLIPIEFQFQVQILDYIKERVGKRDAIGWKKTIRGENADLEKNVKRYNYYMSKLGITKASCSVCGHGLRAEYAENCALLEGFTPATLGGIGDEMTPDELKIAKIRVSERLGHSRPQITNSYFGSAKTNAKKAAAAAKVEGAAEPVPLLLTHAKADVPAGNEPNETPGITEPVTEEVGMAELRANIAPHGLAFFNGYYQNAPKGRKHPDDLDTIPAKTKAAADKGTSDCVDGA</sequence>
<keyword evidence="5" id="KW-1185">Reference proteome</keyword>
<dbReference type="InterPro" id="IPR011010">
    <property type="entry name" value="DNA_brk_join_enz"/>
</dbReference>
<dbReference type="Pfam" id="PF12834">
    <property type="entry name" value="Phage_int_SAM_2"/>
    <property type="match status" value="1"/>
</dbReference>
<protein>
    <recommendedName>
        <fullName evidence="3">Putative integrase N-terminal domain-containing protein</fullName>
    </recommendedName>
</protein>
<dbReference type="GO" id="GO:0003677">
    <property type="term" value="F:DNA binding"/>
    <property type="evidence" value="ECO:0007669"/>
    <property type="project" value="InterPro"/>
</dbReference>
<feature type="region of interest" description="Disordered" evidence="2">
    <location>
        <begin position="422"/>
        <end position="453"/>
    </location>
</feature>
<keyword evidence="1" id="KW-0233">DNA recombination</keyword>
<dbReference type="GO" id="GO:0006310">
    <property type="term" value="P:DNA recombination"/>
    <property type="evidence" value="ECO:0007669"/>
    <property type="project" value="UniProtKB-KW"/>
</dbReference>
<dbReference type="CDD" id="cd00397">
    <property type="entry name" value="DNA_BRE_C"/>
    <property type="match status" value="1"/>
</dbReference>
<name>A0A4P8IM44_9BURK</name>
<dbReference type="Proteomes" id="UP000298656">
    <property type="component" value="Chromosome 1"/>
</dbReference>
<dbReference type="KEGG" id="tvl:FAZ95_00890"/>
<gene>
    <name evidence="4" type="ORF">FAZ95_00890</name>
</gene>
<proteinExistence type="predicted"/>